<evidence type="ECO:0008006" key="4">
    <source>
        <dbReference type="Google" id="ProtNLM"/>
    </source>
</evidence>
<organism evidence="2 3">
    <name type="scientific">Thermobifida fusca TM51</name>
    <dbReference type="NCBI Taxonomy" id="1169414"/>
    <lineage>
        <taxon>Bacteria</taxon>
        <taxon>Bacillati</taxon>
        <taxon>Actinomycetota</taxon>
        <taxon>Actinomycetes</taxon>
        <taxon>Streptosporangiales</taxon>
        <taxon>Nocardiopsidaceae</taxon>
        <taxon>Thermobifida</taxon>
    </lineage>
</organism>
<feature type="coiled-coil region" evidence="1">
    <location>
        <begin position="112"/>
        <end position="157"/>
    </location>
</feature>
<feature type="coiled-coil region" evidence="1">
    <location>
        <begin position="208"/>
        <end position="239"/>
    </location>
</feature>
<name>A0A9P2WQC5_THEFU</name>
<reference evidence="2 3" key="1">
    <citation type="journal article" date="2013" name="Genome Announc.">
        <title>Draft Genome Sequence of the Lignocellulose Decomposer Thermobifida fusca Strain TM51.</title>
        <authorList>
            <person name="Toth A."/>
            <person name="Barna T."/>
            <person name="Nagy I."/>
            <person name="Horvath B."/>
            <person name="Nagy I."/>
            <person name="Tancsics A."/>
            <person name="Kriszt B."/>
            <person name="Baka E."/>
            <person name="Fekete C."/>
            <person name="Kukolya J."/>
        </authorList>
    </citation>
    <scope>NUCLEOTIDE SEQUENCE [LARGE SCALE GENOMIC DNA]</scope>
    <source>
        <strain evidence="2 3">TM51</strain>
    </source>
</reference>
<keyword evidence="3" id="KW-1185">Reference proteome</keyword>
<evidence type="ECO:0000313" key="3">
    <source>
        <dbReference type="Proteomes" id="UP000014184"/>
    </source>
</evidence>
<evidence type="ECO:0000256" key="1">
    <source>
        <dbReference type="SAM" id="Coils"/>
    </source>
</evidence>
<proteinExistence type="predicted"/>
<evidence type="ECO:0000313" key="2">
    <source>
        <dbReference type="EMBL" id="EOR70849.1"/>
    </source>
</evidence>
<dbReference type="AlphaFoldDB" id="A0A9P2WQC5"/>
<dbReference type="InterPro" id="IPR007139">
    <property type="entry name" value="DUF349"/>
</dbReference>
<keyword evidence="1" id="KW-0175">Coiled coil</keyword>
<dbReference type="EMBL" id="AOSG01000058">
    <property type="protein sequence ID" value="EOR70849.1"/>
    <property type="molecule type" value="Genomic_DNA"/>
</dbReference>
<dbReference type="Proteomes" id="UP000014184">
    <property type="component" value="Unassembled WGS sequence"/>
</dbReference>
<accession>A0A9P2WQC5</accession>
<sequence>MLVARCHDHTDLTSIRLITQEDTVTTDPWGRVDDDGTVYVRTSEGERVVGSWQAGAPEEALAFFKRKYDALVTEVELLETRLATTDLSAAQALASVQKLRDAVTEAKAVGDLDALARRLDALTERIEQRKLEQKRAQEEARAQAREIKERIVAEAERVAAETTHWKTGGERMRQLIDEWKAAPRADRATEQALWKRMSAARNAFSKRRKAYFAGLDQQREQARELKEQIVAEAEELADSTDWGPTAARYRELMQQWKAAGRADRATEDALWSRFKGAQDRFFTARNAALAERDAELRGNAEIKEKLLEEARQALLPVTNPREARVRLRDFQERWDEVGPVPRDVRDRLEGGFRKIEEAVRKAEEQEWQRTNPEARARAEATRAQLLESIATLEKQLAEAREAGDERKATEAQESLAARQAWLAEVERTLAEMS</sequence>
<feature type="coiled-coil region" evidence="1">
    <location>
        <begin position="345"/>
        <end position="412"/>
    </location>
</feature>
<gene>
    <name evidence="2" type="ORF">TM51_10737</name>
</gene>
<protein>
    <recommendedName>
        <fullName evidence="4">ATPase involved in DNA repair</fullName>
    </recommendedName>
</protein>
<comment type="caution">
    <text evidence="2">The sequence shown here is derived from an EMBL/GenBank/DDBJ whole genome shotgun (WGS) entry which is preliminary data.</text>
</comment>
<dbReference type="Pfam" id="PF03993">
    <property type="entry name" value="DUF349"/>
    <property type="match status" value="3"/>
</dbReference>